<sequence length="42" mass="4550">MTRATAIAAQAVTQVGFGIHDREHLAQLEAAVQLTEQQEGCR</sequence>
<dbReference type="EMBL" id="CP003734">
    <property type="protein sequence ID" value="AFO49102.1"/>
    <property type="molecule type" value="Genomic_DNA"/>
</dbReference>
<accession>I7BY74</accession>
<dbReference type="PATRIC" id="fig|1196325.3.peg.3235"/>
<dbReference type="Proteomes" id="UP000006503">
    <property type="component" value="Chromosome"/>
</dbReference>
<protein>
    <submittedName>
        <fullName evidence="1">1-phosphofructokinase</fullName>
    </submittedName>
</protein>
<dbReference type="AlphaFoldDB" id="I7BY74"/>
<name>I7BY74_PSEPT</name>
<reference evidence="2" key="1">
    <citation type="journal article" date="2013" name="Microb. Biotechnol.">
        <title>Metabolic potential of the organic-solvent tolerant Pseudomonas putida DOT-T1E deduced from its annotated genome.</title>
        <authorList>
            <person name="Udaondo Z."/>
            <person name="Molina L."/>
            <person name="Daniels C."/>
            <person name="Gomez M.J."/>
            <person name="Molina-Henares M.A."/>
            <person name="Matilla M.A."/>
            <person name="Roca A."/>
            <person name="Fernandez M."/>
            <person name="Duque E."/>
            <person name="Segura A."/>
            <person name="Ramos J.L."/>
        </authorList>
    </citation>
    <scope>NUCLEOTIDE SEQUENCE [LARGE SCALE GENOMIC DNA]</scope>
    <source>
        <strain evidence="2">DOT-T1E</strain>
    </source>
</reference>
<gene>
    <name evidence="1" type="ordered locus">T1E_3266</name>
</gene>
<proteinExistence type="predicted"/>
<dbReference type="HOGENOM" id="CLU_3256603_0_0_6"/>
<organism evidence="1 2">
    <name type="scientific">Pseudomonas putida (strain DOT-T1E)</name>
    <dbReference type="NCBI Taxonomy" id="1196325"/>
    <lineage>
        <taxon>Bacteria</taxon>
        <taxon>Pseudomonadati</taxon>
        <taxon>Pseudomonadota</taxon>
        <taxon>Gammaproteobacteria</taxon>
        <taxon>Pseudomonadales</taxon>
        <taxon>Pseudomonadaceae</taxon>
        <taxon>Pseudomonas</taxon>
    </lineage>
</organism>
<evidence type="ECO:0000313" key="2">
    <source>
        <dbReference type="Proteomes" id="UP000006503"/>
    </source>
</evidence>
<dbReference type="KEGG" id="ppx:T1E_3266"/>
<evidence type="ECO:0000313" key="1">
    <source>
        <dbReference type="EMBL" id="AFO49102.1"/>
    </source>
</evidence>